<proteinExistence type="predicted"/>
<protein>
    <submittedName>
        <fullName evidence="1">Uncharacterized protein</fullName>
    </submittedName>
</protein>
<dbReference type="STRING" id="154538.A0A1M2VMQ3"/>
<reference evidence="1 2" key="1">
    <citation type="submission" date="2016-10" db="EMBL/GenBank/DDBJ databases">
        <title>Genome sequence of the basidiomycete white-rot fungus Trametes pubescens.</title>
        <authorList>
            <person name="Makela M.R."/>
            <person name="Granchi Z."/>
            <person name="Peng M."/>
            <person name="De Vries R.P."/>
            <person name="Grigoriev I."/>
            <person name="Riley R."/>
            <person name="Hilden K."/>
        </authorList>
    </citation>
    <scope>NUCLEOTIDE SEQUENCE [LARGE SCALE GENOMIC DNA]</scope>
    <source>
        <strain evidence="1 2">FBCC735</strain>
    </source>
</reference>
<dbReference type="InterPro" id="IPR032675">
    <property type="entry name" value="LRR_dom_sf"/>
</dbReference>
<organism evidence="1 2">
    <name type="scientific">Trametes pubescens</name>
    <name type="common">White-rot fungus</name>
    <dbReference type="NCBI Taxonomy" id="154538"/>
    <lineage>
        <taxon>Eukaryota</taxon>
        <taxon>Fungi</taxon>
        <taxon>Dikarya</taxon>
        <taxon>Basidiomycota</taxon>
        <taxon>Agaricomycotina</taxon>
        <taxon>Agaricomycetes</taxon>
        <taxon>Polyporales</taxon>
        <taxon>Polyporaceae</taxon>
        <taxon>Trametes</taxon>
    </lineage>
</organism>
<dbReference type="OMA" id="LQICADH"/>
<evidence type="ECO:0000313" key="2">
    <source>
        <dbReference type="Proteomes" id="UP000184267"/>
    </source>
</evidence>
<evidence type="ECO:0000313" key="1">
    <source>
        <dbReference type="EMBL" id="OJT08830.1"/>
    </source>
</evidence>
<dbReference type="Gene3D" id="1.20.1280.50">
    <property type="match status" value="1"/>
</dbReference>
<dbReference type="EMBL" id="MNAD01001009">
    <property type="protein sequence ID" value="OJT08830.1"/>
    <property type="molecule type" value="Genomic_DNA"/>
</dbReference>
<gene>
    <name evidence="1" type="ORF">TRAPUB_257</name>
</gene>
<dbReference type="OrthoDB" id="2738900at2759"/>
<name>A0A1M2VMQ3_TRAPU</name>
<dbReference type="SUPFAM" id="SSF52047">
    <property type="entry name" value="RNI-like"/>
    <property type="match status" value="1"/>
</dbReference>
<dbReference type="Gene3D" id="3.80.10.10">
    <property type="entry name" value="Ribonuclease Inhibitor"/>
    <property type="match status" value="1"/>
</dbReference>
<accession>A0A1M2VMQ3</accession>
<comment type="caution">
    <text evidence="1">The sequence shown here is derived from an EMBL/GenBank/DDBJ whole genome shotgun (WGS) entry which is preliminary data.</text>
</comment>
<sequence length="603" mass="67878">MAEVLGLAHALVSNLRGLVLEEDTTTASKALDVLLRTARALVGRLINRHCRLNRIPPELLTHIFSLVLNDGKGNRRHRDAQYPSWAPRGPVGQPRKLVPLTAVCQRWRNILLETPLLWSTVEDGVRLEVPQFTYYVHRCPRGPLFVHLHEWPHRKTLRLLASHGERVQDLFMNKSGASHIIDLFKAEELRLCRLIFRFEGYVGGPFCTFFQGCTPKLQRLQLEGSPFLPSNHFPSLSHLILACHPTVAFSAEDLQVFLSGCPRLESLYIKTRVTSEIQVPGNSSAARSPRLLHLRRFSMIAVADSQDGQNFNNATATQAELCEYRIKRSALQYALLSAAVQVPQCLVYLNPITSANLQICADHMATLIRPSHMRIVETATASFIPNRLSLELVHPSESQGVRFDLQLDRDGEDVETARQNLQRTMASSPLFSDILELQMHSGSPTFLRPPHSILWSLPSLKYLEFGFGDLDKAARNSIFDTLSDVDGGSVICPQLDSLWMVFPDGVSPGPLIERTRAILVQRTLLGHPLKRLLVQFGDQHGASAAQGAHRELGGLVEHFALVTRCSTWARVKRENPWLRDWQDRVPLGCRAWADEITEHWPGW</sequence>
<keyword evidence="2" id="KW-1185">Reference proteome</keyword>
<dbReference type="Proteomes" id="UP000184267">
    <property type="component" value="Unassembled WGS sequence"/>
</dbReference>
<dbReference type="AlphaFoldDB" id="A0A1M2VMQ3"/>